<accession>A0A8J8NY98</accession>
<name>A0A8J8NY98_HALGN</name>
<sequence>MLQQQQKMDRTLAKVAREFREVRDLCLDIRDFTERLLGHIVGEQRGVQEEDTMFGQSMQQNGRWSQQYQQRQDESSILMNNSNFSQQFRHKQPGLSQNTVQLQCQESLSAPNDSREVQYKRQRFQ</sequence>
<protein>
    <submittedName>
        <fullName evidence="2">Uncharacterized protein</fullName>
    </submittedName>
</protein>
<organism evidence="2 3">
    <name type="scientific">Halteria grandinella</name>
    <dbReference type="NCBI Taxonomy" id="5974"/>
    <lineage>
        <taxon>Eukaryota</taxon>
        <taxon>Sar</taxon>
        <taxon>Alveolata</taxon>
        <taxon>Ciliophora</taxon>
        <taxon>Intramacronucleata</taxon>
        <taxon>Spirotrichea</taxon>
        <taxon>Stichotrichia</taxon>
        <taxon>Sporadotrichida</taxon>
        <taxon>Halteriidae</taxon>
        <taxon>Halteria</taxon>
    </lineage>
</organism>
<keyword evidence="3" id="KW-1185">Reference proteome</keyword>
<feature type="compositionally biased region" description="Polar residues" evidence="1">
    <location>
        <begin position="94"/>
        <end position="112"/>
    </location>
</feature>
<feature type="compositionally biased region" description="Polar residues" evidence="1">
    <location>
        <begin position="54"/>
        <end position="87"/>
    </location>
</feature>
<dbReference type="Proteomes" id="UP000785679">
    <property type="component" value="Unassembled WGS sequence"/>
</dbReference>
<proteinExistence type="predicted"/>
<evidence type="ECO:0000313" key="3">
    <source>
        <dbReference type="Proteomes" id="UP000785679"/>
    </source>
</evidence>
<evidence type="ECO:0000256" key="1">
    <source>
        <dbReference type="SAM" id="MobiDB-lite"/>
    </source>
</evidence>
<gene>
    <name evidence="2" type="ORF">FGO68_gene7226</name>
</gene>
<comment type="caution">
    <text evidence="2">The sequence shown here is derived from an EMBL/GenBank/DDBJ whole genome shotgun (WGS) entry which is preliminary data.</text>
</comment>
<feature type="region of interest" description="Disordered" evidence="1">
    <location>
        <begin position="53"/>
        <end position="125"/>
    </location>
</feature>
<evidence type="ECO:0000313" key="2">
    <source>
        <dbReference type="EMBL" id="TNV82434.1"/>
    </source>
</evidence>
<dbReference type="AlphaFoldDB" id="A0A8J8NY98"/>
<dbReference type="EMBL" id="RRYP01004968">
    <property type="protein sequence ID" value="TNV82434.1"/>
    <property type="molecule type" value="Genomic_DNA"/>
</dbReference>
<reference evidence="2" key="1">
    <citation type="submission" date="2019-06" db="EMBL/GenBank/DDBJ databases">
        <authorList>
            <person name="Zheng W."/>
        </authorList>
    </citation>
    <scope>NUCLEOTIDE SEQUENCE</scope>
    <source>
        <strain evidence="2">QDHG01</strain>
    </source>
</reference>